<dbReference type="Gene3D" id="3.40.10.10">
    <property type="entry name" value="DNA Methylphosphotriester Repair Domain"/>
    <property type="match status" value="1"/>
</dbReference>
<dbReference type="Pfam" id="PF02805">
    <property type="entry name" value="Ada_Zn_binding"/>
    <property type="match status" value="1"/>
</dbReference>
<dbReference type="FunFam" id="1.10.10.10:FF:000214">
    <property type="entry name" value="Methylated-DNA--protein-cysteine methyltransferase"/>
    <property type="match status" value="1"/>
</dbReference>
<dbReference type="GO" id="GO:0043565">
    <property type="term" value="F:sequence-specific DNA binding"/>
    <property type="evidence" value="ECO:0007669"/>
    <property type="project" value="InterPro"/>
</dbReference>
<keyword evidence="7" id="KW-0010">Activator</keyword>
<dbReference type="GO" id="GO:0003908">
    <property type="term" value="F:methylated-DNA-[protein]-cysteine S-methyltransferase activity"/>
    <property type="evidence" value="ECO:0007669"/>
    <property type="project" value="UniProtKB-EC"/>
</dbReference>
<dbReference type="Gene3D" id="1.10.10.10">
    <property type="entry name" value="Winged helix-like DNA-binding domain superfamily/Winged helix DNA-binding domain"/>
    <property type="match status" value="1"/>
</dbReference>
<comment type="catalytic activity">
    <reaction evidence="1">
        <text>a 4-O-methyl-thymidine in DNA + L-cysteinyl-[protein] = a thymidine in DNA + S-methyl-L-cysteinyl-[protein]</text>
        <dbReference type="Rhea" id="RHEA:53428"/>
        <dbReference type="Rhea" id="RHEA-COMP:10131"/>
        <dbReference type="Rhea" id="RHEA-COMP:10132"/>
        <dbReference type="Rhea" id="RHEA-COMP:13555"/>
        <dbReference type="Rhea" id="RHEA-COMP:13556"/>
        <dbReference type="ChEBI" id="CHEBI:29950"/>
        <dbReference type="ChEBI" id="CHEBI:82612"/>
        <dbReference type="ChEBI" id="CHEBI:137386"/>
        <dbReference type="ChEBI" id="CHEBI:137387"/>
        <dbReference type="EC" id="2.1.1.63"/>
    </reaction>
</comment>
<dbReference type="PANTHER" id="PTHR10815:SF5">
    <property type="entry name" value="METHYLATED-DNA--PROTEIN-CYSTEINE METHYLTRANSFERASE"/>
    <property type="match status" value="1"/>
</dbReference>
<dbReference type="PROSITE" id="PS01124">
    <property type="entry name" value="HTH_ARAC_FAMILY_2"/>
    <property type="match status" value="1"/>
</dbReference>
<protein>
    <recommendedName>
        <fullName evidence="3">methylated-DNA--[protein]-cysteine S-methyltransferase</fullName>
        <ecNumber evidence="3">2.1.1.63</ecNumber>
    </recommendedName>
</protein>
<accession>A0A255XMW3</accession>
<dbReference type="InterPro" id="IPR001497">
    <property type="entry name" value="MethylDNA_cys_MeTrfase_AS"/>
</dbReference>
<dbReference type="RefSeq" id="WP_094409783.1">
    <property type="nucleotide sequence ID" value="NZ_BMJZ01000002.1"/>
</dbReference>
<dbReference type="CDD" id="cd06445">
    <property type="entry name" value="ATase"/>
    <property type="match status" value="1"/>
</dbReference>
<feature type="active site" description="Nucleophile; methyl group acceptor from methylphosphotriester" evidence="10">
    <location>
        <position position="37"/>
    </location>
</feature>
<keyword evidence="14" id="KW-1185">Reference proteome</keyword>
<feature type="active site" description="Nucleophile; methyl group acceptor from either O6-methylguanine or O4-methylthymine" evidence="10">
    <location>
        <position position="318"/>
    </location>
</feature>
<dbReference type="GO" id="GO:0003700">
    <property type="term" value="F:DNA-binding transcription factor activity"/>
    <property type="evidence" value="ECO:0007669"/>
    <property type="project" value="InterPro"/>
</dbReference>
<feature type="binding site" evidence="11">
    <location>
        <position position="71"/>
    </location>
    <ligand>
        <name>Zn(2+)</name>
        <dbReference type="ChEBI" id="CHEBI:29105"/>
    </ligand>
</feature>
<evidence type="ECO:0000256" key="11">
    <source>
        <dbReference type="PIRSR" id="PIRSR000409-3"/>
    </source>
</evidence>
<dbReference type="EMBL" id="NOXS01000033">
    <property type="protein sequence ID" value="OYQ18221.1"/>
    <property type="molecule type" value="Genomic_DNA"/>
</dbReference>
<keyword evidence="4" id="KW-0489">Methyltransferase</keyword>
<dbReference type="SUPFAM" id="SSF53155">
    <property type="entry name" value="Methylated DNA-protein cysteine methyltransferase domain"/>
    <property type="match status" value="1"/>
</dbReference>
<dbReference type="PIRSF" id="PIRSF000409">
    <property type="entry name" value="Ada"/>
    <property type="match status" value="1"/>
</dbReference>
<dbReference type="PANTHER" id="PTHR10815">
    <property type="entry name" value="METHYLATED-DNA--PROTEIN-CYSTEINE METHYLTRANSFERASE"/>
    <property type="match status" value="1"/>
</dbReference>
<dbReference type="NCBIfam" id="TIGR00589">
    <property type="entry name" value="ogt"/>
    <property type="match status" value="1"/>
</dbReference>
<dbReference type="Proteomes" id="UP000216361">
    <property type="component" value="Unassembled WGS sequence"/>
</dbReference>
<dbReference type="PROSITE" id="PS00374">
    <property type="entry name" value="MGMT"/>
    <property type="match status" value="1"/>
</dbReference>
<dbReference type="SMART" id="SM00342">
    <property type="entry name" value="HTH_ARAC"/>
    <property type="match status" value="1"/>
</dbReference>
<dbReference type="OrthoDB" id="9802228at2"/>
<comment type="catalytic activity">
    <reaction evidence="9">
        <text>a 6-O-methyl-2'-deoxyguanosine in DNA + L-cysteinyl-[protein] = S-methyl-L-cysteinyl-[protein] + a 2'-deoxyguanosine in DNA</text>
        <dbReference type="Rhea" id="RHEA:24000"/>
        <dbReference type="Rhea" id="RHEA-COMP:10131"/>
        <dbReference type="Rhea" id="RHEA-COMP:10132"/>
        <dbReference type="Rhea" id="RHEA-COMP:11367"/>
        <dbReference type="Rhea" id="RHEA-COMP:11368"/>
        <dbReference type="ChEBI" id="CHEBI:29950"/>
        <dbReference type="ChEBI" id="CHEBI:82612"/>
        <dbReference type="ChEBI" id="CHEBI:85445"/>
        <dbReference type="ChEBI" id="CHEBI:85448"/>
        <dbReference type="EC" id="2.1.1.63"/>
    </reaction>
</comment>
<dbReference type="InterPro" id="IPR016221">
    <property type="entry name" value="Bifunct_regulatory_prot_Ada"/>
</dbReference>
<keyword evidence="11" id="KW-0479">Metal-binding</keyword>
<keyword evidence="11" id="KW-0862">Zinc</keyword>
<evidence type="ECO:0000256" key="7">
    <source>
        <dbReference type="ARBA" id="ARBA00023159"/>
    </source>
</evidence>
<dbReference type="InterPro" id="IPR036388">
    <property type="entry name" value="WH-like_DNA-bd_sf"/>
</dbReference>
<dbReference type="InterPro" id="IPR004026">
    <property type="entry name" value="Ada_DNA_repair_Zn-bd"/>
</dbReference>
<dbReference type="GO" id="GO:0008270">
    <property type="term" value="F:zinc ion binding"/>
    <property type="evidence" value="ECO:0007669"/>
    <property type="project" value="InterPro"/>
</dbReference>
<keyword evidence="6" id="KW-0227">DNA damage</keyword>
<dbReference type="Pfam" id="PF12833">
    <property type="entry name" value="HTH_18"/>
    <property type="match status" value="1"/>
</dbReference>
<dbReference type="SUPFAM" id="SSF57884">
    <property type="entry name" value="Ada DNA repair protein, N-terminal domain (N-Ada 10)"/>
    <property type="match status" value="1"/>
</dbReference>
<evidence type="ECO:0000259" key="12">
    <source>
        <dbReference type="PROSITE" id="PS01124"/>
    </source>
</evidence>
<evidence type="ECO:0000256" key="1">
    <source>
        <dbReference type="ARBA" id="ARBA00001286"/>
    </source>
</evidence>
<name>A0A255XMW3_9PROT</name>
<sequence>MSLLLPSDDTLYAALVARDVAYDGHAFVGVTTTGIFCRLSCPARKPKRENSRFFASVAACFEAGFRPCQRCRPLELFRRRDPLVADLLDRLDQAPEIPWCEDGITALGYDASTVRRAFKRAFGMTFLELARVRRLGQGVGRLATEEKVIAAQMAAGFGSSSGFREAVGRLLGETPAALRGRTLLFADWVETPLGAMLAVSDTQALHLLEFFDRKALLAELTRLRTLTGSGITFDRTAVHDQVTGALSTYFATGIAPQSLRLAPAGSPFNRRVWAALRKLSTGETLSYGALAESMATPGGARAVARAVGANPIALFIPCHRIIGQDGSMTGYGGGLWRKRWLLTHEARVRNHVLPSETIQ</sequence>
<dbReference type="GO" id="GO:0032259">
    <property type="term" value="P:methylation"/>
    <property type="evidence" value="ECO:0007669"/>
    <property type="project" value="UniProtKB-KW"/>
</dbReference>
<keyword evidence="8" id="KW-0234">DNA repair</keyword>
<evidence type="ECO:0000256" key="2">
    <source>
        <dbReference type="ARBA" id="ARBA00008711"/>
    </source>
</evidence>
<feature type="domain" description="HTH araC/xylS-type" evidence="12">
    <location>
        <begin position="107"/>
        <end position="181"/>
    </location>
</feature>
<comment type="similarity">
    <text evidence="2">Belongs to the MGMT family.</text>
</comment>
<gene>
    <name evidence="13" type="ORF">CHR90_14825</name>
</gene>
<dbReference type="InterPro" id="IPR036631">
    <property type="entry name" value="MGMT_N_sf"/>
</dbReference>
<evidence type="ECO:0000256" key="10">
    <source>
        <dbReference type="PIRSR" id="PIRSR000409-1"/>
    </source>
</evidence>
<comment type="caution">
    <text evidence="13">The sequence shown here is derived from an EMBL/GenBank/DDBJ whole genome shotgun (WGS) entry which is preliminary data.</text>
</comment>
<dbReference type="InterPro" id="IPR018060">
    <property type="entry name" value="HTH_AraC"/>
</dbReference>
<comment type="cofactor">
    <cofactor evidence="11">
        <name>Zn(2+)</name>
        <dbReference type="ChEBI" id="CHEBI:29105"/>
    </cofactor>
    <text evidence="11">Binds 1 zinc ion per subunit.</text>
</comment>
<dbReference type="SUPFAM" id="SSF46767">
    <property type="entry name" value="Methylated DNA-protein cysteine methyltransferase, C-terminal domain"/>
    <property type="match status" value="1"/>
</dbReference>
<proteinExistence type="inferred from homology"/>
<dbReference type="Pfam" id="PF01035">
    <property type="entry name" value="DNA_binding_1"/>
    <property type="match status" value="1"/>
</dbReference>
<evidence type="ECO:0000256" key="9">
    <source>
        <dbReference type="ARBA" id="ARBA00049348"/>
    </source>
</evidence>
<evidence type="ECO:0000313" key="14">
    <source>
        <dbReference type="Proteomes" id="UP000216361"/>
    </source>
</evidence>
<dbReference type="EC" id="2.1.1.63" evidence="3"/>
<feature type="binding site" evidence="11">
    <location>
        <position position="68"/>
    </location>
    <ligand>
        <name>Zn(2+)</name>
        <dbReference type="ChEBI" id="CHEBI:29105"/>
    </ligand>
</feature>
<keyword evidence="5" id="KW-0808">Transferase</keyword>
<evidence type="ECO:0000256" key="3">
    <source>
        <dbReference type="ARBA" id="ARBA00011918"/>
    </source>
</evidence>
<evidence type="ECO:0000313" key="13">
    <source>
        <dbReference type="EMBL" id="OYQ18221.1"/>
    </source>
</evidence>
<dbReference type="InterPro" id="IPR014048">
    <property type="entry name" value="MethylDNA_cys_MeTrfase_DNA-bd"/>
</dbReference>
<dbReference type="InterPro" id="IPR036217">
    <property type="entry name" value="MethylDNA_cys_MeTrfase_DNAb"/>
</dbReference>
<evidence type="ECO:0000256" key="5">
    <source>
        <dbReference type="ARBA" id="ARBA00022679"/>
    </source>
</evidence>
<organism evidence="13 14">
    <name type="scientific">Elstera cyanobacteriorum</name>
    <dbReference type="NCBI Taxonomy" id="2022747"/>
    <lineage>
        <taxon>Bacteria</taxon>
        <taxon>Pseudomonadati</taxon>
        <taxon>Pseudomonadota</taxon>
        <taxon>Alphaproteobacteria</taxon>
        <taxon>Rhodospirillales</taxon>
        <taxon>Rhodospirillaceae</taxon>
        <taxon>Elstera</taxon>
    </lineage>
</organism>
<evidence type="ECO:0000256" key="8">
    <source>
        <dbReference type="ARBA" id="ARBA00023204"/>
    </source>
</evidence>
<reference evidence="13 14" key="1">
    <citation type="submission" date="2017-07" db="EMBL/GenBank/DDBJ databases">
        <title>Elstera cyanobacteriorum sp. nov., a novel bacterium isolated from cyanobacterial aggregates in a eutrophic lake.</title>
        <authorList>
            <person name="Cai H."/>
        </authorList>
    </citation>
    <scope>NUCLEOTIDE SEQUENCE [LARGE SCALE GENOMIC DNA]</scope>
    <source>
        <strain evidence="13 14">TH019</strain>
    </source>
</reference>
<feature type="binding site" evidence="11">
    <location>
        <position position="41"/>
    </location>
    <ligand>
        <name>Zn(2+)</name>
        <dbReference type="ChEBI" id="CHEBI:29105"/>
    </ligand>
</feature>
<dbReference type="Gene3D" id="1.10.10.60">
    <property type="entry name" value="Homeodomain-like"/>
    <property type="match status" value="1"/>
</dbReference>
<evidence type="ECO:0000256" key="4">
    <source>
        <dbReference type="ARBA" id="ARBA00022603"/>
    </source>
</evidence>
<dbReference type="InterPro" id="IPR035451">
    <property type="entry name" value="Ada-like_dom_sf"/>
</dbReference>
<feature type="binding site" evidence="11">
    <location>
        <position position="37"/>
    </location>
    <ligand>
        <name>Zn(2+)</name>
        <dbReference type="ChEBI" id="CHEBI:29105"/>
    </ligand>
</feature>
<dbReference type="AlphaFoldDB" id="A0A255XMW3"/>
<evidence type="ECO:0000256" key="6">
    <source>
        <dbReference type="ARBA" id="ARBA00022763"/>
    </source>
</evidence>
<dbReference type="GO" id="GO:0006281">
    <property type="term" value="P:DNA repair"/>
    <property type="evidence" value="ECO:0007669"/>
    <property type="project" value="UniProtKB-KW"/>
</dbReference>